<organism evidence="2 3">
    <name type="scientific">Peredibacter starrii</name>
    <dbReference type="NCBI Taxonomy" id="28202"/>
    <lineage>
        <taxon>Bacteria</taxon>
        <taxon>Pseudomonadati</taxon>
        <taxon>Bdellovibrionota</taxon>
        <taxon>Bacteriovoracia</taxon>
        <taxon>Bacteriovoracales</taxon>
        <taxon>Bacteriovoracaceae</taxon>
        <taxon>Peredibacter</taxon>
    </lineage>
</organism>
<evidence type="ECO:0000256" key="1">
    <source>
        <dbReference type="SAM" id="SignalP"/>
    </source>
</evidence>
<reference evidence="2 3" key="1">
    <citation type="submission" date="2023-11" db="EMBL/GenBank/DDBJ databases">
        <title>Peredibacter starrii A3.12.</title>
        <authorList>
            <person name="Mitchell R.J."/>
        </authorList>
    </citation>
    <scope>NUCLEOTIDE SEQUENCE [LARGE SCALE GENOMIC DNA]</scope>
    <source>
        <strain evidence="2 3">A3.12</strain>
    </source>
</reference>
<dbReference type="RefSeq" id="WP_321394201.1">
    <property type="nucleotide sequence ID" value="NZ_CP139487.1"/>
</dbReference>
<protein>
    <submittedName>
        <fullName evidence="2">Uncharacterized protein</fullName>
    </submittedName>
</protein>
<keyword evidence="1" id="KW-0732">Signal</keyword>
<dbReference type="KEGG" id="psti:SOO65_18930"/>
<evidence type="ECO:0000313" key="3">
    <source>
        <dbReference type="Proteomes" id="UP001324634"/>
    </source>
</evidence>
<proteinExistence type="predicted"/>
<feature type="chain" id="PRO_5043960145" evidence="1">
    <location>
        <begin position="19"/>
        <end position="228"/>
    </location>
</feature>
<evidence type="ECO:0000313" key="2">
    <source>
        <dbReference type="EMBL" id="WPU64772.1"/>
    </source>
</evidence>
<gene>
    <name evidence="2" type="ORF">SOO65_18930</name>
</gene>
<feature type="signal peptide" evidence="1">
    <location>
        <begin position="1"/>
        <end position="18"/>
    </location>
</feature>
<sequence length="228" mass="25382">MNKLLLAILCVFSVSAFAEKDLAVLTTENPYDKLKFNPRKSHWLTTFGFEGMRYGADFDTFTGVKKNFAATKNDLWGARLGLGGSIYLGNQITTTTLVEAYYLGTLFSQVLNGGPEDDDAEFAYTKKTGQVWGATASQQLGFLFDMKTKNPFMDEWTYLTVEPFVMAGIGIARAYNSVNYSYDLDTTDERFKQSISDQLTSLQLGIGPTSLQVMDFSSTQELLKLAMT</sequence>
<keyword evidence="3" id="KW-1185">Reference proteome</keyword>
<accession>A0AAX4HNM1</accession>
<dbReference type="AlphaFoldDB" id="A0AAX4HNM1"/>
<name>A0AAX4HNM1_9BACT</name>
<dbReference type="EMBL" id="CP139487">
    <property type="protein sequence ID" value="WPU64772.1"/>
    <property type="molecule type" value="Genomic_DNA"/>
</dbReference>
<dbReference type="Proteomes" id="UP001324634">
    <property type="component" value="Chromosome"/>
</dbReference>